<feature type="modified residue" description="4-aspartylphosphate" evidence="1">
    <location>
        <position position="55"/>
    </location>
</feature>
<reference evidence="3 4" key="1">
    <citation type="submission" date="2023-07" db="EMBL/GenBank/DDBJ databases">
        <authorList>
            <person name="Peeters C."/>
        </authorList>
    </citation>
    <scope>NUCLEOTIDE SEQUENCE [LARGE SCALE GENOMIC DNA]</scope>
    <source>
        <strain evidence="3 4">LMG 7141</strain>
    </source>
</reference>
<dbReference type="SUPFAM" id="SSF52540">
    <property type="entry name" value="P-loop containing nucleoside triphosphate hydrolases"/>
    <property type="match status" value="1"/>
</dbReference>
<dbReference type="InterPro" id="IPR025669">
    <property type="entry name" value="AAA_dom"/>
</dbReference>
<proteinExistence type="predicted"/>
<sequence length="402" mass="43651">MLKILIASEDGERLAELARLVAASGNYQVMRLQATPGSLSTHACQLRGADALIIDQPGGGATQMLGIEVLRQQYPDLPCILVTQTQQPDDLIRALRAGVSDVLGWPLERAQLTEALTRLEANHTPRARDEARVIAFVSSKGGAGASFIASNVGYTLATHEQKRVLLIDLNTQFSDTHFLVSSKTPPATLSEVCAQVDRLDDAFLEACLTRVTKGFDVLAGATDPIKAGEIKKEKIEYVLSMVSPLYDFVLVDIGQAINPLSIAVLDHSDQICVVVQPTIAFARTGRRLLDILHGLHYAADKIRILVNRHGKRDELPRATLEQVFGQRLFHMLPDDASAVDESICQGIPIAQGQRNSAMAKALVALADILATARENERHAPQEKGFSLSKLFARTKTSSPNIA</sequence>
<evidence type="ECO:0000256" key="1">
    <source>
        <dbReference type="PROSITE-ProRule" id="PRU00169"/>
    </source>
</evidence>
<dbReference type="Pfam" id="PF13614">
    <property type="entry name" value="AAA_31"/>
    <property type="match status" value="1"/>
</dbReference>
<dbReference type="InterPro" id="IPR011006">
    <property type="entry name" value="CheY-like_superfamily"/>
</dbReference>
<dbReference type="InterPro" id="IPR050625">
    <property type="entry name" value="ParA/MinD_ATPase"/>
</dbReference>
<dbReference type="EMBL" id="CATYWO010000004">
    <property type="protein sequence ID" value="CAJ0795075.1"/>
    <property type="molecule type" value="Genomic_DNA"/>
</dbReference>
<dbReference type="PANTHER" id="PTHR43384">
    <property type="entry name" value="SEPTUM SITE-DETERMINING PROTEIN MIND HOMOLOG, CHLOROPLASTIC-RELATED"/>
    <property type="match status" value="1"/>
</dbReference>
<keyword evidence="4" id="KW-1185">Reference proteome</keyword>
<name>A0ABM9JJ82_9RALS</name>
<organism evidence="3 4">
    <name type="scientific">Ralstonia condita</name>
    <dbReference type="NCBI Taxonomy" id="3058600"/>
    <lineage>
        <taxon>Bacteria</taxon>
        <taxon>Pseudomonadati</taxon>
        <taxon>Pseudomonadota</taxon>
        <taxon>Betaproteobacteria</taxon>
        <taxon>Burkholderiales</taxon>
        <taxon>Burkholderiaceae</taxon>
        <taxon>Ralstonia</taxon>
    </lineage>
</organism>
<protein>
    <recommendedName>
        <fullName evidence="2">Response regulatory domain-containing protein</fullName>
    </recommendedName>
</protein>
<keyword evidence="1" id="KW-0597">Phosphoprotein</keyword>
<evidence type="ECO:0000313" key="3">
    <source>
        <dbReference type="EMBL" id="CAJ0795075.1"/>
    </source>
</evidence>
<evidence type="ECO:0000259" key="2">
    <source>
        <dbReference type="PROSITE" id="PS50110"/>
    </source>
</evidence>
<accession>A0ABM9JJ82</accession>
<gene>
    <name evidence="3" type="ORF">LMG7141_03039</name>
</gene>
<dbReference type="Proteomes" id="UP001189616">
    <property type="component" value="Unassembled WGS sequence"/>
</dbReference>
<dbReference type="InterPro" id="IPR001789">
    <property type="entry name" value="Sig_transdc_resp-reg_receiver"/>
</dbReference>
<dbReference type="InterPro" id="IPR027417">
    <property type="entry name" value="P-loop_NTPase"/>
</dbReference>
<dbReference type="PROSITE" id="PS50110">
    <property type="entry name" value="RESPONSE_REGULATORY"/>
    <property type="match status" value="1"/>
</dbReference>
<dbReference type="Gene3D" id="3.40.50.2300">
    <property type="match status" value="1"/>
</dbReference>
<feature type="domain" description="Response regulatory" evidence="2">
    <location>
        <begin position="3"/>
        <end position="120"/>
    </location>
</feature>
<dbReference type="RefSeq" id="WP_316658483.1">
    <property type="nucleotide sequence ID" value="NZ_CATYWO010000004.1"/>
</dbReference>
<dbReference type="Gene3D" id="3.40.50.300">
    <property type="entry name" value="P-loop containing nucleotide triphosphate hydrolases"/>
    <property type="match status" value="1"/>
</dbReference>
<dbReference type="PANTHER" id="PTHR43384:SF13">
    <property type="entry name" value="SLR0110 PROTEIN"/>
    <property type="match status" value="1"/>
</dbReference>
<comment type="caution">
    <text evidence="3">The sequence shown here is derived from an EMBL/GenBank/DDBJ whole genome shotgun (WGS) entry which is preliminary data.</text>
</comment>
<evidence type="ECO:0000313" key="4">
    <source>
        <dbReference type="Proteomes" id="UP001189616"/>
    </source>
</evidence>
<dbReference type="SUPFAM" id="SSF52172">
    <property type="entry name" value="CheY-like"/>
    <property type="match status" value="1"/>
</dbReference>